<evidence type="ECO:0000313" key="4">
    <source>
        <dbReference type="Proteomes" id="UP000216107"/>
    </source>
</evidence>
<evidence type="ECO:0000256" key="1">
    <source>
        <dbReference type="SAM" id="Phobius"/>
    </source>
</evidence>
<keyword evidence="5" id="KW-1185">Reference proteome</keyword>
<dbReference type="EMBL" id="MDUX01000021">
    <property type="protein sequence ID" value="KAF7599393.1"/>
    <property type="molecule type" value="Genomic_DNA"/>
</dbReference>
<reference evidence="2 5" key="1">
    <citation type="submission" date="2016-08" db="EMBL/GenBank/DDBJ databases">
        <title>Candidatus Dactylopiibacterium carminicum genome sequence.</title>
        <authorList>
            <person name="Ramirez-Puebla S.T."/>
            <person name="Ormeno-Orrillo E."/>
            <person name="Vera-Ponce De Leon A."/>
            <person name="Luis L."/>
            <person name="Sanchez-Flores A."/>
            <person name="Monica R."/>
            <person name="Martinez-Romero E."/>
        </authorList>
    </citation>
    <scope>NUCLEOTIDE SEQUENCE [LARGE SCALE GENOMIC DNA]</scope>
    <source>
        <strain evidence="2">END1</strain>
    </source>
</reference>
<dbReference type="AlphaFoldDB" id="A0A272ETM2"/>
<feature type="transmembrane region" description="Helical" evidence="1">
    <location>
        <begin position="149"/>
        <end position="170"/>
    </location>
</feature>
<name>A0A272ETM2_9RHOO</name>
<comment type="caution">
    <text evidence="3">The sequence shown here is derived from an EMBL/GenBank/DDBJ whole genome shotgun (WGS) entry which is preliminary data.</text>
</comment>
<dbReference type="RefSeq" id="WP_095524371.1">
    <property type="nucleotide sequence ID" value="NZ_MDUX01000021.1"/>
</dbReference>
<accession>A0A272ETM2</accession>
<dbReference type="PANTHER" id="PTHR34980:SF3">
    <property type="entry name" value="BLR8105 PROTEIN"/>
    <property type="match status" value="1"/>
</dbReference>
<reference evidence="3 4" key="2">
    <citation type="submission" date="2017-07" db="EMBL/GenBank/DDBJ databases">
        <title>Candidatus Dactylopiibacterium carminicum, a nitrogen-fixing symbiont of the cochineal insect Dactylopius coccus and Dactylopius opuntiae (Hemiptera: Coccoidea: Dactylopiidae).</title>
        <authorList>
            <person name="Vera A."/>
        </authorList>
    </citation>
    <scope>NUCLEOTIDE SEQUENCE [LARGE SCALE GENOMIC DNA]</scope>
    <source>
        <strain evidence="3 4">NFDCM</strain>
    </source>
</reference>
<dbReference type="Proteomes" id="UP000623509">
    <property type="component" value="Unassembled WGS sequence"/>
</dbReference>
<keyword evidence="1" id="KW-0812">Transmembrane</keyword>
<evidence type="ECO:0000313" key="2">
    <source>
        <dbReference type="EMBL" id="KAF7599393.1"/>
    </source>
</evidence>
<keyword evidence="1" id="KW-1133">Transmembrane helix</keyword>
<dbReference type="Pfam" id="PF05656">
    <property type="entry name" value="DUF805"/>
    <property type="match status" value="1"/>
</dbReference>
<feature type="transmembrane region" description="Helical" evidence="1">
    <location>
        <begin position="111"/>
        <end position="129"/>
    </location>
</feature>
<keyword evidence="1" id="KW-0472">Membrane</keyword>
<dbReference type="EMBL" id="NMRN01000017">
    <property type="protein sequence ID" value="PAS93449.1"/>
    <property type="molecule type" value="Genomic_DNA"/>
</dbReference>
<feature type="transmembrane region" description="Helical" evidence="1">
    <location>
        <begin position="46"/>
        <end position="72"/>
    </location>
</feature>
<dbReference type="Proteomes" id="UP000216107">
    <property type="component" value="Unassembled WGS sequence"/>
</dbReference>
<organism evidence="3 4">
    <name type="scientific">Candidatus Dactylopiibacterium carminicum</name>
    <dbReference type="NCBI Taxonomy" id="857335"/>
    <lineage>
        <taxon>Bacteria</taxon>
        <taxon>Pseudomonadati</taxon>
        <taxon>Pseudomonadota</taxon>
        <taxon>Betaproteobacteria</taxon>
        <taxon>Rhodocyclales</taxon>
        <taxon>Rhodocyclaceae</taxon>
        <taxon>Candidatus Dactylopiibacterium</taxon>
    </lineage>
</organism>
<dbReference type="Gene3D" id="3.30.700.10">
    <property type="entry name" value="Glycoprotein, Type 4 Pilin"/>
    <property type="match status" value="1"/>
</dbReference>
<dbReference type="InterPro" id="IPR008523">
    <property type="entry name" value="DUF805"/>
</dbReference>
<sequence length="189" mass="20171">MQLNQGVNPYAVPTATVRDEAGSDERDTEFRLRLFSSEGRIGRVRYLGYSIGLSLLLYAVGAALAAAALGVLGTSAGMILAGVLVAVAYILLFVIQIMLTIKRSHDFNSSGWLSLLLFVPVANLIFLFIPGTKGINQFGPRTAPNGKLAIILACLLPLVFVIGILAAVAIPAYQQYTLRAQAAGYEQVD</sequence>
<gene>
    <name evidence="2" type="ORF">BGI27_07995</name>
    <name evidence="3" type="ORF">CGU29_07825</name>
</gene>
<dbReference type="OrthoDB" id="9812349at2"/>
<feature type="transmembrane region" description="Helical" evidence="1">
    <location>
        <begin position="78"/>
        <end position="99"/>
    </location>
</feature>
<evidence type="ECO:0000313" key="3">
    <source>
        <dbReference type="EMBL" id="PAS93449.1"/>
    </source>
</evidence>
<proteinExistence type="predicted"/>
<dbReference type="PANTHER" id="PTHR34980">
    <property type="entry name" value="INNER MEMBRANE PROTEIN-RELATED-RELATED"/>
    <property type="match status" value="1"/>
</dbReference>
<evidence type="ECO:0000313" key="5">
    <source>
        <dbReference type="Proteomes" id="UP000623509"/>
    </source>
</evidence>
<dbReference type="GO" id="GO:0005886">
    <property type="term" value="C:plasma membrane"/>
    <property type="evidence" value="ECO:0007669"/>
    <property type="project" value="TreeGrafter"/>
</dbReference>
<protein>
    <submittedName>
        <fullName evidence="3">DUF805 domain-containing protein</fullName>
    </submittedName>
</protein>